<evidence type="ECO:0000313" key="3">
    <source>
        <dbReference type="Proteomes" id="UP001201812"/>
    </source>
</evidence>
<comment type="caution">
    <text evidence="2">The sequence shown here is derived from an EMBL/GenBank/DDBJ whole genome shotgun (WGS) entry which is preliminary data.</text>
</comment>
<organism evidence="2 3">
    <name type="scientific">Ditylenchus destructor</name>
    <dbReference type="NCBI Taxonomy" id="166010"/>
    <lineage>
        <taxon>Eukaryota</taxon>
        <taxon>Metazoa</taxon>
        <taxon>Ecdysozoa</taxon>
        <taxon>Nematoda</taxon>
        <taxon>Chromadorea</taxon>
        <taxon>Rhabditida</taxon>
        <taxon>Tylenchina</taxon>
        <taxon>Tylenchomorpha</taxon>
        <taxon>Sphaerularioidea</taxon>
        <taxon>Anguinidae</taxon>
        <taxon>Anguininae</taxon>
        <taxon>Ditylenchus</taxon>
    </lineage>
</organism>
<name>A0AAD4QWU9_9BILA</name>
<gene>
    <name evidence="2" type="ORF">DdX_19937</name>
</gene>
<evidence type="ECO:0000313" key="2">
    <source>
        <dbReference type="EMBL" id="KAI1694784.1"/>
    </source>
</evidence>
<dbReference type="Proteomes" id="UP001201812">
    <property type="component" value="Unassembled WGS sequence"/>
</dbReference>
<keyword evidence="3" id="KW-1185">Reference proteome</keyword>
<feature type="compositionally biased region" description="Basic and acidic residues" evidence="1">
    <location>
        <begin position="1"/>
        <end position="18"/>
    </location>
</feature>
<feature type="region of interest" description="Disordered" evidence="1">
    <location>
        <begin position="1"/>
        <end position="45"/>
    </location>
</feature>
<dbReference type="EMBL" id="JAKKPZ010000471">
    <property type="protein sequence ID" value="KAI1694784.1"/>
    <property type="molecule type" value="Genomic_DNA"/>
</dbReference>
<protein>
    <submittedName>
        <fullName evidence="2">Uncharacterized protein</fullName>
    </submittedName>
</protein>
<sequence>MVVDNEKSNRQKTAESKKQPGGRRKREPPGNKGKNADNPLVQGQPFWFKREETNESAEEAGAELVIDNDTIEKIGSGEIILNPKDVTPKKRFDPFASVEKLQQSNDYFYRDNLLYSTATSVLTAMSALQ</sequence>
<dbReference type="AlphaFoldDB" id="A0AAD4QWU9"/>
<reference evidence="2" key="1">
    <citation type="submission" date="2022-01" db="EMBL/GenBank/DDBJ databases">
        <title>Genome Sequence Resource for Two Populations of Ditylenchus destructor, the Migratory Endoparasitic Phytonematode.</title>
        <authorList>
            <person name="Zhang H."/>
            <person name="Lin R."/>
            <person name="Xie B."/>
        </authorList>
    </citation>
    <scope>NUCLEOTIDE SEQUENCE</scope>
    <source>
        <strain evidence="2">BazhouSP</strain>
    </source>
</reference>
<proteinExistence type="predicted"/>
<accession>A0AAD4QWU9</accession>
<evidence type="ECO:0000256" key="1">
    <source>
        <dbReference type="SAM" id="MobiDB-lite"/>
    </source>
</evidence>